<sequence length="127" mass="14439">MLGGVTEMHERGQETVDEHQLVLRAGAHCPLPWPGRELGLVPLVPQRTYLSNEFSNHSSREARDPPVADDRCTRRIPHHMTMIDDQELDVSPLTVHELVRWNCTCAAFAQPSSVRRVDRGTGHRSRR</sequence>
<protein>
    <submittedName>
        <fullName evidence="1">Uncharacterized protein</fullName>
    </submittedName>
</protein>
<evidence type="ECO:0000313" key="2">
    <source>
        <dbReference type="Proteomes" id="UP001499878"/>
    </source>
</evidence>
<name>A0ABP9T3D3_9ACTN</name>
<gene>
    <name evidence="1" type="ORF">GCM10023323_21360</name>
</gene>
<organism evidence="1 2">
    <name type="scientific">Streptomyces thinghirensis</name>
    <dbReference type="NCBI Taxonomy" id="551547"/>
    <lineage>
        <taxon>Bacteria</taxon>
        <taxon>Bacillati</taxon>
        <taxon>Actinomycetota</taxon>
        <taxon>Actinomycetes</taxon>
        <taxon>Kitasatosporales</taxon>
        <taxon>Streptomycetaceae</taxon>
        <taxon>Streptomyces</taxon>
    </lineage>
</organism>
<evidence type="ECO:0000313" key="1">
    <source>
        <dbReference type="EMBL" id="GAA5207122.1"/>
    </source>
</evidence>
<accession>A0ABP9T3D3</accession>
<dbReference type="EMBL" id="BAABJR010000005">
    <property type="protein sequence ID" value="GAA5207122.1"/>
    <property type="molecule type" value="Genomic_DNA"/>
</dbReference>
<dbReference type="Proteomes" id="UP001499878">
    <property type="component" value="Unassembled WGS sequence"/>
</dbReference>
<reference evidence="2" key="1">
    <citation type="journal article" date="2019" name="Int. J. Syst. Evol. Microbiol.">
        <title>The Global Catalogue of Microorganisms (GCM) 10K type strain sequencing project: providing services to taxonomists for standard genome sequencing and annotation.</title>
        <authorList>
            <consortium name="The Broad Institute Genomics Platform"/>
            <consortium name="The Broad Institute Genome Sequencing Center for Infectious Disease"/>
            <person name="Wu L."/>
            <person name="Ma J."/>
        </authorList>
    </citation>
    <scope>NUCLEOTIDE SEQUENCE [LARGE SCALE GENOMIC DNA]</scope>
    <source>
        <strain evidence="2">JCM 18306</strain>
    </source>
</reference>
<comment type="caution">
    <text evidence="1">The sequence shown here is derived from an EMBL/GenBank/DDBJ whole genome shotgun (WGS) entry which is preliminary data.</text>
</comment>
<keyword evidence="2" id="KW-1185">Reference proteome</keyword>
<proteinExistence type="predicted"/>